<feature type="domain" description="HTH iclR-type" evidence="4">
    <location>
        <begin position="13"/>
        <end position="75"/>
    </location>
</feature>
<keyword evidence="7" id="KW-1185">Reference proteome</keyword>
<dbReference type="EMBL" id="BMHV01000005">
    <property type="protein sequence ID" value="GGF58335.1"/>
    <property type="molecule type" value="Genomic_DNA"/>
</dbReference>
<dbReference type="Gene3D" id="1.10.10.10">
    <property type="entry name" value="Winged helix-like DNA-binding domain superfamily/Winged helix DNA-binding domain"/>
    <property type="match status" value="1"/>
</dbReference>
<evidence type="ECO:0000259" key="4">
    <source>
        <dbReference type="PROSITE" id="PS51077"/>
    </source>
</evidence>
<dbReference type="SUPFAM" id="SSF46785">
    <property type="entry name" value="Winged helix' DNA-binding domain"/>
    <property type="match status" value="1"/>
</dbReference>
<dbReference type="SMART" id="SM00346">
    <property type="entry name" value="HTH_ICLR"/>
    <property type="match status" value="1"/>
</dbReference>
<evidence type="ECO:0000256" key="2">
    <source>
        <dbReference type="ARBA" id="ARBA00023125"/>
    </source>
</evidence>
<evidence type="ECO:0000313" key="6">
    <source>
        <dbReference type="EMBL" id="GGF58335.1"/>
    </source>
</evidence>
<accession>A0A917BX81</accession>
<keyword evidence="2" id="KW-0238">DNA-binding</keyword>
<feature type="domain" description="IclR-ED" evidence="5">
    <location>
        <begin position="76"/>
        <end position="257"/>
    </location>
</feature>
<dbReference type="PROSITE" id="PS51077">
    <property type="entry name" value="HTH_ICLR"/>
    <property type="match status" value="1"/>
</dbReference>
<keyword evidence="1" id="KW-0805">Transcription regulation</keyword>
<comment type="caution">
    <text evidence="6">The sequence shown here is derived from an EMBL/GenBank/DDBJ whole genome shotgun (WGS) entry which is preliminary data.</text>
</comment>
<evidence type="ECO:0000259" key="5">
    <source>
        <dbReference type="PROSITE" id="PS51078"/>
    </source>
</evidence>
<reference evidence="6" key="1">
    <citation type="journal article" date="2014" name="Int. J. Syst. Evol. Microbiol.">
        <title>Complete genome sequence of Corynebacterium casei LMG S-19264T (=DSM 44701T), isolated from a smear-ripened cheese.</title>
        <authorList>
            <consortium name="US DOE Joint Genome Institute (JGI-PGF)"/>
            <person name="Walter F."/>
            <person name="Albersmeier A."/>
            <person name="Kalinowski J."/>
            <person name="Ruckert C."/>
        </authorList>
    </citation>
    <scope>NUCLEOTIDE SEQUENCE</scope>
    <source>
        <strain evidence="6">CGMCC 1.15254</strain>
    </source>
</reference>
<evidence type="ECO:0000256" key="1">
    <source>
        <dbReference type="ARBA" id="ARBA00023015"/>
    </source>
</evidence>
<dbReference type="Proteomes" id="UP000632498">
    <property type="component" value="Unassembled WGS sequence"/>
</dbReference>
<dbReference type="InterPro" id="IPR029016">
    <property type="entry name" value="GAF-like_dom_sf"/>
</dbReference>
<evidence type="ECO:0000256" key="3">
    <source>
        <dbReference type="ARBA" id="ARBA00023163"/>
    </source>
</evidence>
<proteinExistence type="predicted"/>
<dbReference type="PANTHER" id="PTHR30136">
    <property type="entry name" value="HELIX-TURN-HELIX TRANSCRIPTIONAL REGULATOR, ICLR FAMILY"/>
    <property type="match status" value="1"/>
</dbReference>
<dbReference type="Pfam" id="PF09339">
    <property type="entry name" value="HTH_IclR"/>
    <property type="match status" value="1"/>
</dbReference>
<dbReference type="InterPro" id="IPR014757">
    <property type="entry name" value="Tscrpt_reg_IclR_C"/>
</dbReference>
<dbReference type="Pfam" id="PF01614">
    <property type="entry name" value="IclR_C"/>
    <property type="match status" value="1"/>
</dbReference>
<dbReference type="InterPro" id="IPR036390">
    <property type="entry name" value="WH_DNA-bd_sf"/>
</dbReference>
<dbReference type="InterPro" id="IPR005471">
    <property type="entry name" value="Tscrpt_reg_IclR_N"/>
</dbReference>
<dbReference type="Gene3D" id="3.30.450.40">
    <property type="match status" value="1"/>
</dbReference>
<dbReference type="AlphaFoldDB" id="A0A917BX81"/>
<reference evidence="6" key="2">
    <citation type="submission" date="2020-09" db="EMBL/GenBank/DDBJ databases">
        <authorList>
            <person name="Sun Q."/>
            <person name="Zhou Y."/>
        </authorList>
    </citation>
    <scope>NUCLEOTIDE SEQUENCE</scope>
    <source>
        <strain evidence="6">CGMCC 1.15254</strain>
    </source>
</reference>
<dbReference type="PANTHER" id="PTHR30136:SF33">
    <property type="entry name" value="TRANSCRIPTIONAL REGULATORY PROTEIN"/>
    <property type="match status" value="1"/>
</dbReference>
<dbReference type="SUPFAM" id="SSF55781">
    <property type="entry name" value="GAF domain-like"/>
    <property type="match status" value="1"/>
</dbReference>
<gene>
    <name evidence="6" type="ORF">GCM10011332_09890</name>
</gene>
<sequence length="257" mass="28624">MTDTEQTKDRKFVEALSRGLRILSAFDKMSGPLGNQDIAAITGLPKPTVSRMTYTLTQLGYLVYSERNEKYELGATNLTLGHAYTANLRIRQIAKPHMLELAREFNVNIGLATNVQNEMIFVEYCRGDQLKSVLVDIGSKLPMGKSAIGRSYLAAIPEEKRNQILPQLAEIHGTDWPDIENSIQDSLESYRTLGFTRSFGDWDRNINTVAVPLKLSENKIFCISCGGPSYVISTDTLLNVIGPRLIHVARDIMNSGL</sequence>
<dbReference type="RefSeq" id="WP_188662295.1">
    <property type="nucleotide sequence ID" value="NZ_BMHV01000005.1"/>
</dbReference>
<protein>
    <submittedName>
        <fullName evidence="6">Transcriptional regulator</fullName>
    </submittedName>
</protein>
<dbReference type="GO" id="GO:0003700">
    <property type="term" value="F:DNA-binding transcription factor activity"/>
    <property type="evidence" value="ECO:0007669"/>
    <property type="project" value="TreeGrafter"/>
</dbReference>
<dbReference type="GO" id="GO:0003677">
    <property type="term" value="F:DNA binding"/>
    <property type="evidence" value="ECO:0007669"/>
    <property type="project" value="UniProtKB-KW"/>
</dbReference>
<dbReference type="PROSITE" id="PS51078">
    <property type="entry name" value="ICLR_ED"/>
    <property type="match status" value="1"/>
</dbReference>
<dbReference type="InterPro" id="IPR036388">
    <property type="entry name" value="WH-like_DNA-bd_sf"/>
</dbReference>
<keyword evidence="3" id="KW-0804">Transcription</keyword>
<name>A0A917BX81_9PROT</name>
<organism evidence="6 7">
    <name type="scientific">Terasakiella brassicae</name>
    <dbReference type="NCBI Taxonomy" id="1634917"/>
    <lineage>
        <taxon>Bacteria</taxon>
        <taxon>Pseudomonadati</taxon>
        <taxon>Pseudomonadota</taxon>
        <taxon>Alphaproteobacteria</taxon>
        <taxon>Rhodospirillales</taxon>
        <taxon>Terasakiellaceae</taxon>
        <taxon>Terasakiella</taxon>
    </lineage>
</organism>
<dbReference type="InterPro" id="IPR050707">
    <property type="entry name" value="HTH_MetabolicPath_Reg"/>
</dbReference>
<evidence type="ECO:0000313" key="7">
    <source>
        <dbReference type="Proteomes" id="UP000632498"/>
    </source>
</evidence>
<dbReference type="GO" id="GO:0045892">
    <property type="term" value="P:negative regulation of DNA-templated transcription"/>
    <property type="evidence" value="ECO:0007669"/>
    <property type="project" value="TreeGrafter"/>
</dbReference>